<reference evidence="1 2" key="1">
    <citation type="journal article" date="2019" name="Emerg. Microbes Infect.">
        <title>Comprehensive subspecies identification of 175 nontuberculous mycobacteria species based on 7547 genomic profiles.</title>
        <authorList>
            <person name="Matsumoto Y."/>
            <person name="Kinjo T."/>
            <person name="Motooka D."/>
            <person name="Nabeya D."/>
            <person name="Jung N."/>
            <person name="Uechi K."/>
            <person name="Horii T."/>
            <person name="Iida T."/>
            <person name="Fujita J."/>
            <person name="Nakamura S."/>
        </authorList>
    </citation>
    <scope>NUCLEOTIDE SEQUENCE [LARGE SCALE GENOMIC DNA]</scope>
    <source>
        <strain evidence="1 2">JCM 14742</strain>
    </source>
</reference>
<dbReference type="RefSeq" id="WP_085269304.1">
    <property type="nucleotide sequence ID" value="NZ_AP022614.1"/>
</dbReference>
<dbReference type="EMBL" id="AP022614">
    <property type="protein sequence ID" value="BBZ42871.1"/>
    <property type="molecule type" value="Genomic_DNA"/>
</dbReference>
<gene>
    <name evidence="1" type="ORF">MPRM_01520</name>
</gene>
<evidence type="ECO:0000313" key="2">
    <source>
        <dbReference type="Proteomes" id="UP000467105"/>
    </source>
</evidence>
<keyword evidence="2" id="KW-1185">Reference proteome</keyword>
<accession>A0A7I7YQ23</accession>
<dbReference type="OrthoDB" id="4709308at2"/>
<proteinExistence type="predicted"/>
<name>A0A7I7YQ23_9MYCO</name>
<protein>
    <submittedName>
        <fullName evidence="1">Uncharacterized protein</fullName>
    </submittedName>
</protein>
<evidence type="ECO:0000313" key="1">
    <source>
        <dbReference type="EMBL" id="BBZ42871.1"/>
    </source>
</evidence>
<dbReference type="AlphaFoldDB" id="A0A7I7YQ23"/>
<sequence length="332" mass="35399">MAEQTLVRRDRLFMEAVALLYIMVAAHCNGLHYLFFPGLAALSYDALTRPWGKWASQPARLVVTPALGAAIGTAITRVLPFGVPAVLLVVTLCLLLLAALRSNIAPAIAAGALPLFLGITSWLYPVSVALSLLVLVVVLLPWQRHCRHKYRHAGAPVADTDDILETPPSGNAWALPFFAFLTVAAACAAVSGLRLIVFPPLIVMAYEMFAHPTTCPWARKPLALPAACALTATAGWLAVSLFGSGGLAAGCAMVFGIVALRILRLRMPPALAVGLLPLVINSPSFRYPISVAVGAGAMTLAFVLYRRWITGRGRTGQDAHNEMRSCSCRTPN</sequence>
<dbReference type="Proteomes" id="UP000467105">
    <property type="component" value="Chromosome"/>
</dbReference>
<organism evidence="1 2">
    <name type="scientific">Mycobacterium parmense</name>
    <dbReference type="NCBI Taxonomy" id="185642"/>
    <lineage>
        <taxon>Bacteria</taxon>
        <taxon>Bacillati</taxon>
        <taxon>Actinomycetota</taxon>
        <taxon>Actinomycetes</taxon>
        <taxon>Mycobacteriales</taxon>
        <taxon>Mycobacteriaceae</taxon>
        <taxon>Mycobacterium</taxon>
        <taxon>Mycobacterium simiae complex</taxon>
    </lineage>
</organism>